<comment type="catalytic activity">
    <reaction evidence="7 8">
        <text>5-amino-1-(5-phospho-D-ribosyl)imidazole-4-carboxylate + L-aspartate + ATP = (2S)-2-[5-amino-1-(5-phospho-beta-D-ribosyl)imidazole-4-carboxamido]succinate + ADP + phosphate + 2 H(+)</text>
        <dbReference type="Rhea" id="RHEA:22628"/>
        <dbReference type="ChEBI" id="CHEBI:15378"/>
        <dbReference type="ChEBI" id="CHEBI:29991"/>
        <dbReference type="ChEBI" id="CHEBI:30616"/>
        <dbReference type="ChEBI" id="CHEBI:43474"/>
        <dbReference type="ChEBI" id="CHEBI:58443"/>
        <dbReference type="ChEBI" id="CHEBI:77657"/>
        <dbReference type="ChEBI" id="CHEBI:456216"/>
        <dbReference type="EC" id="6.3.2.6"/>
    </reaction>
</comment>
<protein>
    <recommendedName>
        <fullName evidence="8">Phosphoribosylaminoimidazole-succinocarboxamide synthase</fullName>
        <ecNumber evidence="8">6.3.2.6</ecNumber>
    </recommendedName>
    <alternativeName>
        <fullName evidence="8">SAICAR synthetase</fullName>
    </alternativeName>
</protein>
<evidence type="ECO:0000256" key="1">
    <source>
        <dbReference type="ARBA" id="ARBA00004672"/>
    </source>
</evidence>
<evidence type="ECO:0000256" key="4">
    <source>
        <dbReference type="ARBA" id="ARBA00022741"/>
    </source>
</evidence>
<dbReference type="STRING" id="1798543.A2898_02330"/>
<sequence>MSILINTDHLRLDGRYPRIQGKTRDIFDLGDQLIIVATDRLSAFDVVLPNPIPGKGQVLHAMTCRWFQFVPRIVLDPSHSIRFRHHLLSTDIGDMPKAFHSFADELDGRAMLVEKCHVIPIEVIIRGHIVGSFWKDYLKALEVQRDSLVVVHGFSLPRDLLESQAFHTPIFTPSTKATGGAHDENISRERMIGIIRPWLDSKGFLVSAVSIADQIEDVALQLYIAAKEYAWRCGIIIADTKFEFGLNVIDGIPVLVLVDEVLTPDSSRFWPKDRFHPGGPQPSFDKQPVRDYLASTGWDKKPPAPELPPELIQQTTARYLEMPRMLFKLEISV</sequence>
<dbReference type="HAMAP" id="MF_00137">
    <property type="entry name" value="SAICAR_synth"/>
    <property type="match status" value="1"/>
</dbReference>
<dbReference type="SUPFAM" id="SSF56104">
    <property type="entry name" value="SAICAR synthase-like"/>
    <property type="match status" value="1"/>
</dbReference>
<evidence type="ECO:0000259" key="9">
    <source>
        <dbReference type="Pfam" id="PF01259"/>
    </source>
</evidence>
<dbReference type="EC" id="6.3.2.6" evidence="8"/>
<evidence type="ECO:0000313" key="11">
    <source>
        <dbReference type="Proteomes" id="UP000179164"/>
    </source>
</evidence>
<dbReference type="Proteomes" id="UP000179164">
    <property type="component" value="Unassembled WGS sequence"/>
</dbReference>
<dbReference type="InterPro" id="IPR028923">
    <property type="entry name" value="SAICAR_synt/ADE2_N"/>
</dbReference>
<accession>A0A1G2B2B1</accession>
<dbReference type="PANTHER" id="PTHR43700:SF1">
    <property type="entry name" value="PHOSPHORIBOSYLAMINOIMIDAZOLE-SUCCINOCARBOXAMIDE SYNTHASE"/>
    <property type="match status" value="1"/>
</dbReference>
<keyword evidence="4 8" id="KW-0547">Nucleotide-binding</keyword>
<comment type="caution">
    <text evidence="10">The sequence shown here is derived from an EMBL/GenBank/DDBJ whole genome shotgun (WGS) entry which is preliminary data.</text>
</comment>
<evidence type="ECO:0000256" key="8">
    <source>
        <dbReference type="HAMAP-Rule" id="MF_00137"/>
    </source>
</evidence>
<dbReference type="CDD" id="cd01414">
    <property type="entry name" value="SAICAR_synt_Sc"/>
    <property type="match status" value="1"/>
</dbReference>
<name>A0A1G2B2B1_9BACT</name>
<dbReference type="EMBL" id="MHKE01000015">
    <property type="protein sequence ID" value="OGY83095.1"/>
    <property type="molecule type" value="Genomic_DNA"/>
</dbReference>
<dbReference type="GO" id="GO:0005737">
    <property type="term" value="C:cytoplasm"/>
    <property type="evidence" value="ECO:0007669"/>
    <property type="project" value="TreeGrafter"/>
</dbReference>
<evidence type="ECO:0000256" key="6">
    <source>
        <dbReference type="ARBA" id="ARBA00022840"/>
    </source>
</evidence>
<dbReference type="GO" id="GO:0004639">
    <property type="term" value="F:phosphoribosylaminoimidazolesuccinocarboxamide synthase activity"/>
    <property type="evidence" value="ECO:0007669"/>
    <property type="project" value="UniProtKB-UniRule"/>
</dbReference>
<dbReference type="GO" id="GO:0005524">
    <property type="term" value="F:ATP binding"/>
    <property type="evidence" value="ECO:0007669"/>
    <property type="project" value="UniProtKB-KW"/>
</dbReference>
<dbReference type="Pfam" id="PF01259">
    <property type="entry name" value="SAICAR_synt"/>
    <property type="match status" value="1"/>
</dbReference>
<dbReference type="Gene3D" id="3.30.200.20">
    <property type="entry name" value="Phosphorylase Kinase, domain 1"/>
    <property type="match status" value="1"/>
</dbReference>
<dbReference type="PANTHER" id="PTHR43700">
    <property type="entry name" value="PHOSPHORIBOSYLAMINOIMIDAZOLE-SUCCINOCARBOXAMIDE SYNTHASE"/>
    <property type="match status" value="1"/>
</dbReference>
<evidence type="ECO:0000256" key="3">
    <source>
        <dbReference type="ARBA" id="ARBA00022598"/>
    </source>
</evidence>
<dbReference type="PROSITE" id="PS01058">
    <property type="entry name" value="SAICAR_SYNTHETASE_2"/>
    <property type="match status" value="1"/>
</dbReference>
<evidence type="ECO:0000256" key="7">
    <source>
        <dbReference type="ARBA" id="ARBA00048475"/>
    </source>
</evidence>
<organism evidence="10 11">
    <name type="scientific">Candidatus Kerfeldbacteria bacterium RIFCSPLOWO2_01_FULL_48_11</name>
    <dbReference type="NCBI Taxonomy" id="1798543"/>
    <lineage>
        <taxon>Bacteria</taxon>
        <taxon>Candidatus Kerfeldiibacteriota</taxon>
    </lineage>
</organism>
<proteinExistence type="inferred from homology"/>
<keyword evidence="6 8" id="KW-0067">ATP-binding</keyword>
<evidence type="ECO:0000313" key="10">
    <source>
        <dbReference type="EMBL" id="OGY83095.1"/>
    </source>
</evidence>
<dbReference type="UniPathway" id="UPA00074">
    <property type="reaction ID" value="UER00131"/>
</dbReference>
<keyword evidence="5 8" id="KW-0658">Purine biosynthesis</keyword>
<dbReference type="NCBIfam" id="NF010568">
    <property type="entry name" value="PRK13961.1"/>
    <property type="match status" value="1"/>
</dbReference>
<dbReference type="AlphaFoldDB" id="A0A1G2B2B1"/>
<dbReference type="InterPro" id="IPR018236">
    <property type="entry name" value="SAICAR_synthetase_CS"/>
</dbReference>
<evidence type="ECO:0000256" key="5">
    <source>
        <dbReference type="ARBA" id="ARBA00022755"/>
    </source>
</evidence>
<comment type="similarity">
    <text evidence="2 8">Belongs to the SAICAR synthetase family.</text>
</comment>
<evidence type="ECO:0000256" key="2">
    <source>
        <dbReference type="ARBA" id="ARBA00010190"/>
    </source>
</evidence>
<dbReference type="Gene3D" id="3.30.470.20">
    <property type="entry name" value="ATP-grasp fold, B domain"/>
    <property type="match status" value="1"/>
</dbReference>
<keyword evidence="3 8" id="KW-0436">Ligase</keyword>
<feature type="domain" description="SAICAR synthetase/ADE2 N-terminal" evidence="9">
    <location>
        <begin position="19"/>
        <end position="303"/>
    </location>
</feature>
<reference evidence="10 11" key="1">
    <citation type="journal article" date="2016" name="Nat. Commun.">
        <title>Thousands of microbial genomes shed light on interconnected biogeochemical processes in an aquifer system.</title>
        <authorList>
            <person name="Anantharaman K."/>
            <person name="Brown C.T."/>
            <person name="Hug L.A."/>
            <person name="Sharon I."/>
            <person name="Castelle C.J."/>
            <person name="Probst A.J."/>
            <person name="Thomas B.C."/>
            <person name="Singh A."/>
            <person name="Wilkins M.J."/>
            <person name="Karaoz U."/>
            <person name="Brodie E.L."/>
            <person name="Williams K.H."/>
            <person name="Hubbard S.S."/>
            <person name="Banfield J.F."/>
        </authorList>
    </citation>
    <scope>NUCLEOTIDE SEQUENCE [LARGE SCALE GENOMIC DNA]</scope>
</reference>
<gene>
    <name evidence="8" type="primary">purC</name>
    <name evidence="10" type="ORF">A2898_02330</name>
</gene>
<comment type="pathway">
    <text evidence="1 8">Purine metabolism; IMP biosynthesis via de novo pathway; 5-amino-1-(5-phospho-D-ribosyl)imidazole-4-carboxamide from 5-amino-1-(5-phospho-D-ribosyl)imidazole-4-carboxylate: step 1/2.</text>
</comment>
<dbReference type="GO" id="GO:0006189">
    <property type="term" value="P:'de novo' IMP biosynthetic process"/>
    <property type="evidence" value="ECO:0007669"/>
    <property type="project" value="UniProtKB-UniRule"/>
</dbReference>